<gene>
    <name evidence="2" type="ORF">NS506_04364</name>
</gene>
<dbReference type="AlphaFoldDB" id="A0ABC8AX81"/>
<feature type="domain" description="HTH cro/C1-type" evidence="1">
    <location>
        <begin position="14"/>
        <end position="70"/>
    </location>
</feature>
<dbReference type="Gene3D" id="1.10.260.40">
    <property type="entry name" value="lambda repressor-like DNA-binding domains"/>
    <property type="match status" value="1"/>
</dbReference>
<evidence type="ECO:0000259" key="1">
    <source>
        <dbReference type="SMART" id="SM00530"/>
    </source>
</evidence>
<dbReference type="Pfam" id="PF19054">
    <property type="entry name" value="DUF5753"/>
    <property type="match status" value="1"/>
</dbReference>
<proteinExistence type="predicted"/>
<dbReference type="SMART" id="SM00530">
    <property type="entry name" value="HTH_XRE"/>
    <property type="match status" value="1"/>
</dbReference>
<dbReference type="RefSeq" id="WP_033089116.1">
    <property type="nucleotide sequence ID" value="NZ_AP017900.1"/>
</dbReference>
<name>A0ABC8AX81_9NOCA</name>
<protein>
    <recommendedName>
        <fullName evidence="1">HTH cro/C1-type domain-containing protein</fullName>
    </recommendedName>
</protein>
<dbReference type="Pfam" id="PF13560">
    <property type="entry name" value="HTH_31"/>
    <property type="match status" value="1"/>
</dbReference>
<accession>A0ABC8AX81</accession>
<dbReference type="InterPro" id="IPR001387">
    <property type="entry name" value="Cro/C1-type_HTH"/>
</dbReference>
<dbReference type="CDD" id="cd00093">
    <property type="entry name" value="HTH_XRE"/>
    <property type="match status" value="1"/>
</dbReference>
<evidence type="ECO:0000313" key="2">
    <source>
        <dbReference type="EMBL" id="APA98412.1"/>
    </source>
</evidence>
<organism evidence="2 3">
    <name type="scientific">Nocardia seriolae</name>
    <dbReference type="NCBI Taxonomy" id="37332"/>
    <lineage>
        <taxon>Bacteria</taxon>
        <taxon>Bacillati</taxon>
        <taxon>Actinomycetota</taxon>
        <taxon>Actinomycetes</taxon>
        <taxon>Mycobacteriales</taxon>
        <taxon>Nocardiaceae</taxon>
        <taxon>Nocardia</taxon>
    </lineage>
</organism>
<dbReference type="KEGG" id="nsr:NS506_04364"/>
<dbReference type="EMBL" id="CP017839">
    <property type="protein sequence ID" value="APA98412.1"/>
    <property type="molecule type" value="Genomic_DNA"/>
</dbReference>
<dbReference type="GeneID" id="93375154"/>
<sequence>MSGSTLPARALGRLLAQHRERAGMTKYAAGQLVDTSQQTVARIEYGQKSKVSLLWVNVWSDAYRVSDDERRLMCGLARELSTAQKNWWRAYVDELKPHFDYYLGLEESARALSVWRTNLLPGLLQTPAYRRAIAWTESPDMPTDQVEKRVQMAVRRQTRLADRDFALDVIVSKTVLLEEIGGRAVMAEQLRRLVEISRQPNVSIRVEPFDAPRHLGSRIGSFAMLEFPKLAATQQTEPPVIYIEGYTGDLYLEQETDVTQYRDAFAEIGRVALNRDTTRQLLLSIAKEYEA</sequence>
<dbReference type="Proteomes" id="UP000180166">
    <property type="component" value="Chromosome"/>
</dbReference>
<dbReference type="InterPro" id="IPR043917">
    <property type="entry name" value="DUF5753"/>
</dbReference>
<dbReference type="InterPro" id="IPR010982">
    <property type="entry name" value="Lambda_DNA-bd_dom_sf"/>
</dbReference>
<reference evidence="2 3" key="1">
    <citation type="submission" date="2016-10" db="EMBL/GenBank/DDBJ databases">
        <title>Genome sequence of Nocardia seriolae strain EM150506, isolated from Anguila japonica.</title>
        <authorList>
            <person name="Han H.-J."/>
        </authorList>
    </citation>
    <scope>NUCLEOTIDE SEQUENCE [LARGE SCALE GENOMIC DNA]</scope>
    <source>
        <strain evidence="2 3">EM150506</strain>
    </source>
</reference>
<dbReference type="SUPFAM" id="SSF47413">
    <property type="entry name" value="lambda repressor-like DNA-binding domains"/>
    <property type="match status" value="1"/>
</dbReference>
<evidence type="ECO:0000313" key="3">
    <source>
        <dbReference type="Proteomes" id="UP000180166"/>
    </source>
</evidence>